<comment type="caution">
    <text evidence="1">The sequence shown here is derived from an EMBL/GenBank/DDBJ whole genome shotgun (WGS) entry which is preliminary data.</text>
</comment>
<accession>A0AAV4XQ36</accession>
<name>A0AAV4XQ36_CAEEX</name>
<gene>
    <name evidence="1" type="primary">AVEN_246526_1</name>
    <name evidence="1" type="ORF">CEXT_217471</name>
</gene>
<protein>
    <submittedName>
        <fullName evidence="1">Uncharacterized protein</fullName>
    </submittedName>
</protein>
<proteinExistence type="predicted"/>
<dbReference type="Proteomes" id="UP001054945">
    <property type="component" value="Unassembled WGS sequence"/>
</dbReference>
<evidence type="ECO:0000313" key="1">
    <source>
        <dbReference type="EMBL" id="GIY96767.1"/>
    </source>
</evidence>
<keyword evidence="2" id="KW-1185">Reference proteome</keyword>
<sequence length="139" mass="15779">MISLLSTPFAGTMSSTKLSIPISEGRFKCSVVFDYVGRVKCRWFLPTFRLPIATLHGVQRRSLRTTTPAHMGIPPVTIDPKTAENAYLFPGIPRPPVYHLGPPGQYPPVFSPEFTHQLQWYVLPLIHYHYFVPYLTGHL</sequence>
<reference evidence="1 2" key="1">
    <citation type="submission" date="2021-06" db="EMBL/GenBank/DDBJ databases">
        <title>Caerostris extrusa draft genome.</title>
        <authorList>
            <person name="Kono N."/>
            <person name="Arakawa K."/>
        </authorList>
    </citation>
    <scope>NUCLEOTIDE SEQUENCE [LARGE SCALE GENOMIC DNA]</scope>
</reference>
<dbReference type="AlphaFoldDB" id="A0AAV4XQ36"/>
<organism evidence="1 2">
    <name type="scientific">Caerostris extrusa</name>
    <name type="common">Bark spider</name>
    <name type="synonym">Caerostris bankana</name>
    <dbReference type="NCBI Taxonomy" id="172846"/>
    <lineage>
        <taxon>Eukaryota</taxon>
        <taxon>Metazoa</taxon>
        <taxon>Ecdysozoa</taxon>
        <taxon>Arthropoda</taxon>
        <taxon>Chelicerata</taxon>
        <taxon>Arachnida</taxon>
        <taxon>Araneae</taxon>
        <taxon>Araneomorphae</taxon>
        <taxon>Entelegynae</taxon>
        <taxon>Araneoidea</taxon>
        <taxon>Araneidae</taxon>
        <taxon>Caerostris</taxon>
    </lineage>
</organism>
<evidence type="ECO:0000313" key="2">
    <source>
        <dbReference type="Proteomes" id="UP001054945"/>
    </source>
</evidence>
<dbReference type="EMBL" id="BPLR01000698">
    <property type="protein sequence ID" value="GIY96767.1"/>
    <property type="molecule type" value="Genomic_DNA"/>
</dbReference>